<accession>Q4SK73</accession>
<dbReference type="EMBL" id="CAAE01014570">
    <property type="protein sequence ID" value="CAF98959.1"/>
    <property type="molecule type" value="Genomic_DNA"/>
</dbReference>
<evidence type="ECO:0000256" key="1">
    <source>
        <dbReference type="ARBA" id="ARBA00004246"/>
    </source>
</evidence>
<dbReference type="Gene3D" id="3.30.505.10">
    <property type="entry name" value="SH2 domain"/>
    <property type="match status" value="1"/>
</dbReference>
<dbReference type="PANTHER" id="PTHR45734">
    <property type="entry name" value="TENSIN"/>
    <property type="match status" value="1"/>
</dbReference>
<dbReference type="OrthoDB" id="6273691at2759"/>
<dbReference type="SUPFAM" id="SSF55550">
    <property type="entry name" value="SH2 domain"/>
    <property type="match status" value="1"/>
</dbReference>
<sequence length="258" mass="28124">MLREREPGAFVIRDSHSFRGAYGLAMKVASPPPTVHQSKKGDMNNELVRHFLIESSPKGVKLKGCPNEPYFGCLSALVYQHAITPLALPCKLLIPATDLIEDVPDAATTNPLAERLKQGAETSSVFPACNVLYINSVEMESLTGPQAIAKAITETLTAASPSTATVVHFKVSSQGITLTDNQRKLFFRRHYPNNTVTFCDTDPQDRKWNKPDGGPAKLFGFVARKQGSTTDNVSHLFAELDPDQPANAIVNFVSKMIG</sequence>
<keyword evidence="4" id="KW-0965">Cell junction</keyword>
<dbReference type="Pfam" id="PF00017">
    <property type="entry name" value="SH2"/>
    <property type="match status" value="1"/>
</dbReference>
<dbReference type="InterPro" id="IPR033929">
    <property type="entry name" value="Tensin_PTB"/>
</dbReference>
<keyword evidence="3" id="KW-0597">Phosphoprotein</keyword>
<evidence type="ECO:0000256" key="6">
    <source>
        <dbReference type="PROSITE-ProRule" id="PRU00191"/>
    </source>
</evidence>
<dbReference type="FunFam" id="2.30.29.30:FF:000039">
    <property type="entry name" value="Tensin 1"/>
    <property type="match status" value="1"/>
</dbReference>
<proteinExistence type="inferred from homology"/>
<reference evidence="8" key="1">
    <citation type="journal article" date="2004" name="Nature">
        <title>Genome duplication in the teleost fish Tetraodon nigroviridis reveals the early vertebrate proto-karyotype.</title>
        <authorList>
            <person name="Jaillon O."/>
            <person name="Aury J.-M."/>
            <person name="Brunet F."/>
            <person name="Petit J.-L."/>
            <person name="Stange-Thomann N."/>
            <person name="Mauceli E."/>
            <person name="Bouneau L."/>
            <person name="Fischer C."/>
            <person name="Ozouf-Costaz C."/>
            <person name="Bernot A."/>
            <person name="Nicaud S."/>
            <person name="Jaffe D."/>
            <person name="Fisher S."/>
            <person name="Lutfalla G."/>
            <person name="Dossat C."/>
            <person name="Segurens B."/>
            <person name="Dasilva C."/>
            <person name="Salanoubat M."/>
            <person name="Levy M."/>
            <person name="Boudet N."/>
            <person name="Castellano S."/>
            <person name="Anthouard V."/>
            <person name="Jubin C."/>
            <person name="Castelli V."/>
            <person name="Katinka M."/>
            <person name="Vacherie B."/>
            <person name="Biemont C."/>
            <person name="Skalli Z."/>
            <person name="Cattolico L."/>
            <person name="Poulain J."/>
            <person name="De Berardinis V."/>
            <person name="Cruaud C."/>
            <person name="Duprat S."/>
            <person name="Brottier P."/>
            <person name="Coutanceau J.-P."/>
            <person name="Gouzy J."/>
            <person name="Parra G."/>
            <person name="Lardier G."/>
            <person name="Chapple C."/>
            <person name="McKernan K.J."/>
            <person name="McEwan P."/>
            <person name="Bosak S."/>
            <person name="Kellis M."/>
            <person name="Volff J.-N."/>
            <person name="Guigo R."/>
            <person name="Zody M.C."/>
            <person name="Mesirov J."/>
            <person name="Lindblad-Toh K."/>
            <person name="Birren B."/>
            <person name="Nusbaum C."/>
            <person name="Kahn D."/>
            <person name="Robinson-Rechavi M."/>
            <person name="Laudet V."/>
            <person name="Schachter V."/>
            <person name="Quetier F."/>
            <person name="Saurin W."/>
            <person name="Scarpelli C."/>
            <person name="Wincker P."/>
            <person name="Lander E.S."/>
            <person name="Weissenbach J."/>
            <person name="Roest Crollius H."/>
        </authorList>
    </citation>
    <scope>NUCLEOTIDE SEQUENCE [LARGE SCALE GENOMIC DNA]</scope>
</reference>
<dbReference type="AlphaFoldDB" id="Q4SK73"/>
<comment type="similarity">
    <text evidence="2">Belongs to the PTEN phosphatase protein family.</text>
</comment>
<evidence type="ECO:0000256" key="2">
    <source>
        <dbReference type="ARBA" id="ARBA00007881"/>
    </source>
</evidence>
<evidence type="ECO:0000313" key="8">
    <source>
        <dbReference type="EMBL" id="CAF98959.1"/>
    </source>
</evidence>
<dbReference type="PROSITE" id="PS50001">
    <property type="entry name" value="SH2"/>
    <property type="match status" value="1"/>
</dbReference>
<dbReference type="InterPro" id="IPR051484">
    <property type="entry name" value="Tensin_PTEN_phosphatase"/>
</dbReference>
<comment type="subcellular location">
    <subcellularLocation>
        <location evidence="1">Cell junction</location>
        <location evidence="1">Focal adhesion</location>
    </subcellularLocation>
</comment>
<dbReference type="KEGG" id="tng:GSTEN00016847G001"/>
<dbReference type="CDD" id="cd01213">
    <property type="entry name" value="PTB_tensin"/>
    <property type="match status" value="1"/>
</dbReference>
<dbReference type="InterPro" id="IPR000980">
    <property type="entry name" value="SH2"/>
</dbReference>
<feature type="domain" description="SH2" evidence="7">
    <location>
        <begin position="1"/>
        <end position="96"/>
    </location>
</feature>
<dbReference type="InterPro" id="IPR036860">
    <property type="entry name" value="SH2_dom_sf"/>
</dbReference>
<name>Q4SK73_TETNG</name>
<dbReference type="SMART" id="SM00252">
    <property type="entry name" value="SH2"/>
    <property type="match status" value="1"/>
</dbReference>
<evidence type="ECO:0000256" key="5">
    <source>
        <dbReference type="ARBA" id="ARBA00022999"/>
    </source>
</evidence>
<reference evidence="8" key="2">
    <citation type="submission" date="2004-02" db="EMBL/GenBank/DDBJ databases">
        <authorList>
            <consortium name="Genoscope"/>
            <consortium name="Whitehead Institute Centre for Genome Research"/>
        </authorList>
    </citation>
    <scope>NUCLEOTIDE SEQUENCE</scope>
</reference>
<evidence type="ECO:0000256" key="3">
    <source>
        <dbReference type="ARBA" id="ARBA00022553"/>
    </source>
</evidence>
<comment type="caution">
    <text evidence="8">The sequence shown here is derived from an EMBL/GenBank/DDBJ whole genome shotgun (WGS) entry which is preliminary data.</text>
</comment>
<evidence type="ECO:0000256" key="4">
    <source>
        <dbReference type="ARBA" id="ARBA00022949"/>
    </source>
</evidence>
<dbReference type="GO" id="GO:0010761">
    <property type="term" value="P:fibroblast migration"/>
    <property type="evidence" value="ECO:0007669"/>
    <property type="project" value="TreeGrafter"/>
</dbReference>
<dbReference type="InterPro" id="IPR006020">
    <property type="entry name" value="PTB/PI_dom"/>
</dbReference>
<organism evidence="8">
    <name type="scientific">Tetraodon nigroviridis</name>
    <name type="common">Spotted green pufferfish</name>
    <name type="synonym">Chelonodon nigroviridis</name>
    <dbReference type="NCBI Taxonomy" id="99883"/>
    <lineage>
        <taxon>Eukaryota</taxon>
        <taxon>Metazoa</taxon>
        <taxon>Chordata</taxon>
        <taxon>Craniata</taxon>
        <taxon>Vertebrata</taxon>
        <taxon>Euteleostomi</taxon>
        <taxon>Actinopterygii</taxon>
        <taxon>Neopterygii</taxon>
        <taxon>Teleostei</taxon>
        <taxon>Neoteleostei</taxon>
        <taxon>Acanthomorphata</taxon>
        <taxon>Eupercaria</taxon>
        <taxon>Tetraodontiformes</taxon>
        <taxon>Tetradontoidea</taxon>
        <taxon>Tetraodontidae</taxon>
        <taxon>Tetraodon</taxon>
    </lineage>
</organism>
<dbReference type="SMART" id="SM00462">
    <property type="entry name" value="PTB"/>
    <property type="match status" value="1"/>
</dbReference>
<dbReference type="Gene3D" id="2.30.29.30">
    <property type="entry name" value="Pleckstrin-homology domain (PH domain)/Phosphotyrosine-binding domain (PTB)"/>
    <property type="match status" value="1"/>
</dbReference>
<gene>
    <name evidence="8" type="ORF">GSTENG00016847001</name>
</gene>
<dbReference type="InterPro" id="IPR011993">
    <property type="entry name" value="PH-like_dom_sf"/>
</dbReference>
<dbReference type="Pfam" id="PF08416">
    <property type="entry name" value="PTB"/>
    <property type="match status" value="1"/>
</dbReference>
<dbReference type="SUPFAM" id="SSF50729">
    <property type="entry name" value="PH domain-like"/>
    <property type="match status" value="1"/>
</dbReference>
<keyword evidence="5 6" id="KW-0727">SH2 domain</keyword>
<protein>
    <submittedName>
        <fullName evidence="8">(spotted green pufferfish) hypothetical protein</fullName>
    </submittedName>
</protein>
<dbReference type="InterPro" id="IPR013625">
    <property type="entry name" value="PTB"/>
</dbReference>
<evidence type="ECO:0000259" key="7">
    <source>
        <dbReference type="PROSITE" id="PS50001"/>
    </source>
</evidence>
<dbReference type="GO" id="GO:0005925">
    <property type="term" value="C:focal adhesion"/>
    <property type="evidence" value="ECO:0007669"/>
    <property type="project" value="UniProtKB-SubCell"/>
</dbReference>
<feature type="non-terminal residue" evidence="8">
    <location>
        <position position="258"/>
    </location>
</feature>
<dbReference type="PANTHER" id="PTHR45734:SF3">
    <property type="entry name" value="TENSIN-1"/>
    <property type="match status" value="1"/>
</dbReference>